<evidence type="ECO:0000313" key="2">
    <source>
        <dbReference type="Proteomes" id="UP000783588"/>
    </source>
</evidence>
<keyword evidence="2" id="KW-1185">Reference proteome</keyword>
<sequence length="178" mass="21094">MRHLCTVHHHRALVRKYCFKLGLYRQGLMHDLSKYSPTEFFVGAKYYQGYRSPNTAERLDRGYSTAWLHHKGRNKHHLEYWIDYSLKKDGYPLTGMEMPVKYVAEMLCDRIAACRVYQGDAYTDASAWQYYENGLRVNTMIMHPKTRELLETMLHMLAEKGEEETFAYIRREVLGKKA</sequence>
<comment type="caution">
    <text evidence="1">The sequence shown here is derived from an EMBL/GenBank/DDBJ whole genome shotgun (WGS) entry which is preliminary data.</text>
</comment>
<reference evidence="1 2" key="1">
    <citation type="submission" date="2021-06" db="EMBL/GenBank/DDBJ databases">
        <authorList>
            <person name="Sun Q."/>
            <person name="Li D."/>
        </authorList>
    </citation>
    <scope>NUCLEOTIDE SEQUENCE [LARGE SCALE GENOMIC DNA]</scope>
    <source>
        <strain evidence="1 2">MSJd-7</strain>
    </source>
</reference>
<protein>
    <submittedName>
        <fullName evidence="1">Catalase</fullName>
    </submittedName>
</protein>
<gene>
    <name evidence="1" type="ORF">KQI75_07660</name>
</gene>
<dbReference type="Proteomes" id="UP000783588">
    <property type="component" value="Unassembled WGS sequence"/>
</dbReference>
<dbReference type="Pfam" id="PF18907">
    <property type="entry name" value="DUF5662"/>
    <property type="match status" value="1"/>
</dbReference>
<dbReference type="InterPro" id="IPR043721">
    <property type="entry name" value="DUF5662"/>
</dbReference>
<organism evidence="1 2">
    <name type="scientific">Butyricicoccus intestinisimiae</name>
    <dbReference type="NCBI Taxonomy" id="2841509"/>
    <lineage>
        <taxon>Bacteria</taxon>
        <taxon>Bacillati</taxon>
        <taxon>Bacillota</taxon>
        <taxon>Clostridia</taxon>
        <taxon>Eubacteriales</taxon>
        <taxon>Butyricicoccaceae</taxon>
        <taxon>Butyricicoccus</taxon>
    </lineage>
</organism>
<dbReference type="EMBL" id="JAHLQI010000003">
    <property type="protein sequence ID" value="MBU5490495.1"/>
    <property type="molecule type" value="Genomic_DNA"/>
</dbReference>
<evidence type="ECO:0000313" key="1">
    <source>
        <dbReference type="EMBL" id="MBU5490495.1"/>
    </source>
</evidence>
<proteinExistence type="predicted"/>
<name>A0ABS6EUE9_9FIRM</name>
<accession>A0ABS6EUE9</accession>